<keyword evidence="4" id="KW-0694">RNA-binding</keyword>
<reference evidence="8" key="2">
    <citation type="journal article" date="2020" name="Microorganisms">
        <title>Osmotic Adaptation and Compatible Solute Biosynthesis of Phototrophic Bacteria as Revealed from Genome Analyses.</title>
        <authorList>
            <person name="Imhoff J.F."/>
            <person name="Rahn T."/>
            <person name="Kunzel S."/>
            <person name="Keller A."/>
            <person name="Neulinger S.C."/>
        </authorList>
    </citation>
    <scope>NUCLEOTIDE SEQUENCE</scope>
    <source>
        <strain evidence="8">DSM 11080</strain>
    </source>
</reference>
<evidence type="ECO:0000256" key="7">
    <source>
        <dbReference type="SAM" id="MobiDB-lite"/>
    </source>
</evidence>
<dbReference type="GO" id="GO:0051607">
    <property type="term" value="P:defense response to virus"/>
    <property type="evidence" value="ECO:0007669"/>
    <property type="project" value="UniProtKB-KW"/>
</dbReference>
<comment type="caution">
    <text evidence="8">The sequence shown here is derived from an EMBL/GenBank/DDBJ whole genome shotgun (WGS) entry which is preliminary data.</text>
</comment>
<keyword evidence="5" id="KW-0051">Antiviral defense</keyword>
<feature type="compositionally biased region" description="Basic and acidic residues" evidence="7">
    <location>
        <begin position="21"/>
        <end position="30"/>
    </location>
</feature>
<evidence type="ECO:0000256" key="3">
    <source>
        <dbReference type="ARBA" id="ARBA00016118"/>
    </source>
</evidence>
<protein>
    <recommendedName>
        <fullName evidence="3">CRISPR system Cms protein Csm2</fullName>
    </recommendedName>
    <alternativeName>
        <fullName evidence="6">CRISPR type III A-associated protein Csm2</fullName>
    </alternativeName>
</protein>
<dbReference type="AlphaFoldDB" id="A0AAJ0U315"/>
<evidence type="ECO:0000313" key="9">
    <source>
        <dbReference type="Proteomes" id="UP001296776"/>
    </source>
</evidence>
<reference evidence="8" key="1">
    <citation type="submission" date="2017-08" db="EMBL/GenBank/DDBJ databases">
        <authorList>
            <person name="Imhoff J.F."/>
            <person name="Rahn T."/>
            <person name="Kuenzel S."/>
            <person name="Neulinger S.C."/>
        </authorList>
    </citation>
    <scope>NUCLEOTIDE SEQUENCE</scope>
    <source>
        <strain evidence="8">DSM 11080</strain>
    </source>
</reference>
<dbReference type="NCBIfam" id="TIGR01870">
    <property type="entry name" value="cas_TM1810_Csm2"/>
    <property type="match status" value="1"/>
</dbReference>
<organism evidence="8 9">
    <name type="scientific">Halochromatium glycolicum</name>
    <dbReference type="NCBI Taxonomy" id="85075"/>
    <lineage>
        <taxon>Bacteria</taxon>
        <taxon>Pseudomonadati</taxon>
        <taxon>Pseudomonadota</taxon>
        <taxon>Gammaproteobacteria</taxon>
        <taxon>Chromatiales</taxon>
        <taxon>Chromatiaceae</taxon>
        <taxon>Halochromatium</taxon>
    </lineage>
</organism>
<comment type="similarity">
    <text evidence="2">Belongs to the CRISPR-associated Csm2 family.</text>
</comment>
<proteinExistence type="inferred from homology"/>
<dbReference type="EMBL" id="NRSJ01000009">
    <property type="protein sequence ID" value="MBK1704364.1"/>
    <property type="molecule type" value="Genomic_DNA"/>
</dbReference>
<accession>A0AAJ0U315</accession>
<gene>
    <name evidence="8" type="primary">csm2</name>
    <name evidence="8" type="ORF">CKO40_07375</name>
</gene>
<evidence type="ECO:0000256" key="2">
    <source>
        <dbReference type="ARBA" id="ARBA00006896"/>
    </source>
</evidence>
<evidence type="ECO:0000256" key="1">
    <source>
        <dbReference type="ARBA" id="ARBA00003640"/>
    </source>
</evidence>
<name>A0AAJ0U315_9GAMM</name>
<dbReference type="Proteomes" id="UP001296776">
    <property type="component" value="Unassembled WGS sequence"/>
</dbReference>
<comment type="function">
    <text evidence="1">This subunit may be involved in monitoring complementarity of crRNA and target RNA.</text>
</comment>
<evidence type="ECO:0000313" key="8">
    <source>
        <dbReference type="EMBL" id="MBK1704364.1"/>
    </source>
</evidence>
<dbReference type="Pfam" id="PF03750">
    <property type="entry name" value="Csm2_III-A"/>
    <property type="match status" value="1"/>
</dbReference>
<dbReference type="RefSeq" id="WP_200345553.1">
    <property type="nucleotide sequence ID" value="NZ_NRSJ01000009.1"/>
</dbReference>
<sequence length="164" mass="18629">MGEPRHQQQQRARGQGGGYRGGDRGGRGREQASLPALKVDDIRFSGDLDPELFNGIAKRCAATIGANKKRNKPSQLRRFYDELVMWQTKVGTDDARFQQVRPFILMLNAKAAYAEGRELVDKNFVALLERCLRQAEDARTLGYAKLFFEAFLGFYKEERPGENK</sequence>
<evidence type="ECO:0000256" key="4">
    <source>
        <dbReference type="ARBA" id="ARBA00022884"/>
    </source>
</evidence>
<feature type="region of interest" description="Disordered" evidence="7">
    <location>
        <begin position="1"/>
        <end position="33"/>
    </location>
</feature>
<dbReference type="GO" id="GO:0003723">
    <property type="term" value="F:RNA binding"/>
    <property type="evidence" value="ECO:0007669"/>
    <property type="project" value="UniProtKB-KW"/>
</dbReference>
<keyword evidence="9" id="KW-1185">Reference proteome</keyword>
<evidence type="ECO:0000256" key="5">
    <source>
        <dbReference type="ARBA" id="ARBA00023118"/>
    </source>
</evidence>
<evidence type="ECO:0000256" key="6">
    <source>
        <dbReference type="ARBA" id="ARBA00031723"/>
    </source>
</evidence>
<dbReference type="InterPro" id="IPR010149">
    <property type="entry name" value="CRISPR-assoc_prot_Csm2_III-A"/>
</dbReference>